<evidence type="ECO:0000313" key="3">
    <source>
        <dbReference type="EMBL" id="KAE9408708.1"/>
    </source>
</evidence>
<dbReference type="PANTHER" id="PTHR48047">
    <property type="entry name" value="GLYCOSYLTRANSFERASE"/>
    <property type="match status" value="1"/>
</dbReference>
<evidence type="ECO:0000256" key="1">
    <source>
        <dbReference type="ARBA" id="ARBA00009995"/>
    </source>
</evidence>
<evidence type="ECO:0000313" key="4">
    <source>
        <dbReference type="Proteomes" id="UP000799118"/>
    </source>
</evidence>
<dbReference type="Gene3D" id="3.40.50.2000">
    <property type="entry name" value="Glycogen Phosphorylase B"/>
    <property type="match status" value="1"/>
</dbReference>
<evidence type="ECO:0008006" key="5">
    <source>
        <dbReference type="Google" id="ProtNLM"/>
    </source>
</evidence>
<dbReference type="EMBL" id="ML769390">
    <property type="protein sequence ID" value="KAE9408708.1"/>
    <property type="molecule type" value="Genomic_DNA"/>
</dbReference>
<proteinExistence type="inferred from homology"/>
<name>A0A6A4IHH8_9AGAR</name>
<comment type="similarity">
    <text evidence="1">Belongs to the UDP-glycosyltransferase family.</text>
</comment>
<dbReference type="PANTHER" id="PTHR48047:SF69">
    <property type="entry name" value="UDP-GLUCOSYLTRANSFERASE"/>
    <property type="match status" value="1"/>
</dbReference>
<reference evidence="3" key="1">
    <citation type="journal article" date="2019" name="Environ. Microbiol.">
        <title>Fungal ecological strategies reflected in gene transcription - a case study of two litter decomposers.</title>
        <authorList>
            <person name="Barbi F."/>
            <person name="Kohler A."/>
            <person name="Barry K."/>
            <person name="Baskaran P."/>
            <person name="Daum C."/>
            <person name="Fauchery L."/>
            <person name="Ihrmark K."/>
            <person name="Kuo A."/>
            <person name="LaButti K."/>
            <person name="Lipzen A."/>
            <person name="Morin E."/>
            <person name="Grigoriev I.V."/>
            <person name="Henrissat B."/>
            <person name="Lindahl B."/>
            <person name="Martin F."/>
        </authorList>
    </citation>
    <scope>NUCLEOTIDE SEQUENCE</scope>
    <source>
        <strain evidence="3">JB14</strain>
    </source>
</reference>
<dbReference type="AlphaFoldDB" id="A0A6A4IHH8"/>
<dbReference type="Proteomes" id="UP000799118">
    <property type="component" value="Unassembled WGS sequence"/>
</dbReference>
<dbReference type="Pfam" id="PF00201">
    <property type="entry name" value="UDPGT"/>
    <property type="match status" value="1"/>
</dbReference>
<keyword evidence="4" id="KW-1185">Reference proteome</keyword>
<accession>A0A6A4IHH8</accession>
<dbReference type="InterPro" id="IPR002213">
    <property type="entry name" value="UDP_glucos_trans"/>
</dbReference>
<protein>
    <recommendedName>
        <fullName evidence="5">UDP-Glycosyltransferase/glycogen phosphorylase</fullName>
    </recommendedName>
</protein>
<sequence>MEPGEVEEMKRTSPMHLFYHVGPQYPETWWNGGILPQVQALSTQDEQVMSFLNDMNKSYGPNSVLYISFGTTFLPYNTPHLFDALVKTILAADPPLPFLFAGGTTNKLLTAEHRDEIRKSGRGLLAGFVPQQAVLKHEATGWYLSHAGSNSINEAFLNQVLWFCGPIHLTSLSPRTNFRSDSGLHMNLSRFEMAKALDEPHIVVQWSKEQGKL</sequence>
<dbReference type="SUPFAM" id="SSF53756">
    <property type="entry name" value="UDP-Glycosyltransferase/glycogen phosphorylase"/>
    <property type="match status" value="1"/>
</dbReference>
<organism evidence="3 4">
    <name type="scientific">Gymnopus androsaceus JB14</name>
    <dbReference type="NCBI Taxonomy" id="1447944"/>
    <lineage>
        <taxon>Eukaryota</taxon>
        <taxon>Fungi</taxon>
        <taxon>Dikarya</taxon>
        <taxon>Basidiomycota</taxon>
        <taxon>Agaricomycotina</taxon>
        <taxon>Agaricomycetes</taxon>
        <taxon>Agaricomycetidae</taxon>
        <taxon>Agaricales</taxon>
        <taxon>Marasmiineae</taxon>
        <taxon>Omphalotaceae</taxon>
        <taxon>Gymnopus</taxon>
    </lineage>
</organism>
<keyword evidence="2" id="KW-0808">Transferase</keyword>
<gene>
    <name evidence="3" type="ORF">BT96DRAFT_1099902</name>
</gene>
<evidence type="ECO:0000256" key="2">
    <source>
        <dbReference type="ARBA" id="ARBA00022679"/>
    </source>
</evidence>
<dbReference type="OrthoDB" id="5835829at2759"/>
<dbReference type="GO" id="GO:0035251">
    <property type="term" value="F:UDP-glucosyltransferase activity"/>
    <property type="evidence" value="ECO:0007669"/>
    <property type="project" value="TreeGrafter"/>
</dbReference>